<proteinExistence type="predicted"/>
<keyword evidence="3" id="KW-1185">Reference proteome</keyword>
<keyword evidence="1" id="KW-1133">Transmembrane helix</keyword>
<organism evidence="2 3">
    <name type="scientific">Alicyclobacillus mengziensis</name>
    <dbReference type="NCBI Taxonomy" id="2931921"/>
    <lineage>
        <taxon>Bacteria</taxon>
        <taxon>Bacillati</taxon>
        <taxon>Bacillota</taxon>
        <taxon>Bacilli</taxon>
        <taxon>Bacillales</taxon>
        <taxon>Alicyclobacillaceae</taxon>
        <taxon>Alicyclobacillus</taxon>
    </lineage>
</organism>
<evidence type="ECO:0000256" key="1">
    <source>
        <dbReference type="SAM" id="Phobius"/>
    </source>
</evidence>
<dbReference type="AlphaFoldDB" id="A0A9X7VXP4"/>
<dbReference type="RefSeq" id="WP_206655761.1">
    <property type="nucleotide sequence ID" value="NZ_CP071182.1"/>
</dbReference>
<protein>
    <submittedName>
        <fullName evidence="2">Uncharacterized protein</fullName>
    </submittedName>
</protein>
<sequence>MRSKDAVRTKARPVRSLSTGRLEQTSNVIDFMPYLARKQRDAARHATFLTLFMIFLSIFIIVV</sequence>
<feature type="transmembrane region" description="Helical" evidence="1">
    <location>
        <begin position="42"/>
        <end position="62"/>
    </location>
</feature>
<keyword evidence="1" id="KW-0472">Membrane</keyword>
<dbReference type="EMBL" id="CP071182">
    <property type="protein sequence ID" value="QSO46392.1"/>
    <property type="molecule type" value="Genomic_DNA"/>
</dbReference>
<evidence type="ECO:0000313" key="2">
    <source>
        <dbReference type="EMBL" id="QSO46392.1"/>
    </source>
</evidence>
<dbReference type="Proteomes" id="UP000663505">
    <property type="component" value="Chromosome"/>
</dbReference>
<keyword evidence="1" id="KW-0812">Transmembrane</keyword>
<accession>A0A9X7VXP4</accession>
<gene>
    <name evidence="2" type="ORF">JZ786_18180</name>
</gene>
<dbReference type="KEGG" id="afx:JZ786_18180"/>
<reference evidence="2 3" key="1">
    <citation type="submission" date="2021-02" db="EMBL/GenBank/DDBJ databases">
        <title>Alicyclobacillus curvatus sp. nov. and Alicyclobacillus mengziensis sp. nov., two acidophilic bacteria isolated from acid mine drainage.</title>
        <authorList>
            <person name="Huang Y."/>
        </authorList>
    </citation>
    <scope>NUCLEOTIDE SEQUENCE [LARGE SCALE GENOMIC DNA]</scope>
    <source>
        <strain evidence="2 3">S30H14</strain>
    </source>
</reference>
<evidence type="ECO:0000313" key="3">
    <source>
        <dbReference type="Proteomes" id="UP000663505"/>
    </source>
</evidence>
<name>A0A9X7VXP4_9BACL</name>